<keyword evidence="1" id="KW-0812">Transmembrane</keyword>
<dbReference type="EMBL" id="FNVA01000008">
    <property type="protein sequence ID" value="SEG66847.1"/>
    <property type="molecule type" value="Genomic_DNA"/>
</dbReference>
<evidence type="ECO:0008006" key="4">
    <source>
        <dbReference type="Google" id="ProtNLM"/>
    </source>
</evidence>
<feature type="transmembrane region" description="Helical" evidence="1">
    <location>
        <begin position="103"/>
        <end position="126"/>
    </location>
</feature>
<dbReference type="AlphaFoldDB" id="A0A1H6C2C9"/>
<reference evidence="2 3" key="1">
    <citation type="submission" date="2016-10" db="EMBL/GenBank/DDBJ databases">
        <authorList>
            <person name="de Groot N.N."/>
        </authorList>
    </citation>
    <scope>NUCLEOTIDE SEQUENCE [LARGE SCALE GENOMIC DNA]</scope>
    <source>
        <strain evidence="2 3">DSM 22489</strain>
    </source>
</reference>
<dbReference type="OrthoDB" id="102112at2"/>
<dbReference type="RefSeq" id="WP_103935002.1">
    <property type="nucleotide sequence ID" value="NZ_FNVA01000008.1"/>
</dbReference>
<name>A0A1H6C2C9_9BACT</name>
<organism evidence="2 3">
    <name type="scientific">Bryocella elongata</name>
    <dbReference type="NCBI Taxonomy" id="863522"/>
    <lineage>
        <taxon>Bacteria</taxon>
        <taxon>Pseudomonadati</taxon>
        <taxon>Acidobacteriota</taxon>
        <taxon>Terriglobia</taxon>
        <taxon>Terriglobales</taxon>
        <taxon>Acidobacteriaceae</taxon>
        <taxon>Bryocella</taxon>
    </lineage>
</organism>
<evidence type="ECO:0000313" key="3">
    <source>
        <dbReference type="Proteomes" id="UP000236728"/>
    </source>
</evidence>
<evidence type="ECO:0000256" key="1">
    <source>
        <dbReference type="SAM" id="Phobius"/>
    </source>
</evidence>
<gene>
    <name evidence="2" type="ORF">SAMN05421819_4165</name>
</gene>
<proteinExistence type="predicted"/>
<dbReference type="Proteomes" id="UP000236728">
    <property type="component" value="Unassembled WGS sequence"/>
</dbReference>
<protein>
    <recommendedName>
        <fullName evidence="4">DoxX family protein</fullName>
    </recommendedName>
</protein>
<feature type="transmembrane region" description="Helical" evidence="1">
    <location>
        <begin position="138"/>
        <end position="157"/>
    </location>
</feature>
<feature type="transmembrane region" description="Helical" evidence="1">
    <location>
        <begin position="244"/>
        <end position="265"/>
    </location>
</feature>
<accession>A0A1H6C2C9</accession>
<feature type="transmembrane region" description="Helical" evidence="1">
    <location>
        <begin position="35"/>
        <end position="55"/>
    </location>
</feature>
<sequence>MSSSVAVVSSIEAVEVVNPASAVWSLPRKIAFRVVFLYLTLYMFCNGNVTIFTPLEVFPSIDKPLATALAQPMAALTQWWAVRLLHLTGMAAAWHRDGSGDTLLNYLLCVTFLVIAVVGTAVWSVLDRKRANYDTLYAWLRFLVRLNVGIGMLQYGFYKVFPVQMQPPNLAVLNEPVGNSSPMTLLWTLLGLVPMYERVCGFAEVAGGVLILFRRTALAGAMLSAFVMTNVVLYNLFFDVPVKLYAIHLLAMACFVMLPDMKPLWEFFVMQRHTRPVGVWVPPAQGLSLRRAIVGFEVAYMVLSVWALAAYDSGRYATYLASVQKPSPIRGLWELDAGQTMPKMFGGAQWYSISIDSLTRGMARSTDGQLYRMYLTYDEAKHKLKMTSRGGSGAVNYTWQTPDANHLVLSTEGSSMEFHRVATPASYPLMTRGFHMISEWGYER</sequence>
<keyword evidence="1" id="KW-0472">Membrane</keyword>
<keyword evidence="1" id="KW-1133">Transmembrane helix</keyword>
<feature type="transmembrane region" description="Helical" evidence="1">
    <location>
        <begin position="217"/>
        <end position="238"/>
    </location>
</feature>
<evidence type="ECO:0000313" key="2">
    <source>
        <dbReference type="EMBL" id="SEG66847.1"/>
    </source>
</evidence>
<keyword evidence="3" id="KW-1185">Reference proteome</keyword>